<dbReference type="GO" id="GO:0000978">
    <property type="term" value="F:RNA polymerase II cis-regulatory region sequence-specific DNA binding"/>
    <property type="evidence" value="ECO:0007669"/>
    <property type="project" value="TreeGrafter"/>
</dbReference>
<evidence type="ECO:0000256" key="8">
    <source>
        <dbReference type="PROSITE-ProRule" id="PRU00042"/>
    </source>
</evidence>
<evidence type="ECO:0000259" key="9">
    <source>
        <dbReference type="PROSITE" id="PS50157"/>
    </source>
</evidence>
<evidence type="ECO:0000256" key="1">
    <source>
        <dbReference type="ARBA" id="ARBA00004123"/>
    </source>
</evidence>
<keyword evidence="7" id="KW-0539">Nucleus</keyword>
<evidence type="ECO:0000256" key="4">
    <source>
        <dbReference type="ARBA" id="ARBA00022771"/>
    </source>
</evidence>
<evidence type="ECO:0000313" key="10">
    <source>
        <dbReference type="EMBL" id="OXA53841.1"/>
    </source>
</evidence>
<keyword evidence="11" id="KW-1185">Reference proteome</keyword>
<feature type="domain" description="C2H2-type" evidence="9">
    <location>
        <begin position="140"/>
        <end position="169"/>
    </location>
</feature>
<evidence type="ECO:0000256" key="6">
    <source>
        <dbReference type="ARBA" id="ARBA00023125"/>
    </source>
</evidence>
<evidence type="ECO:0000313" key="11">
    <source>
        <dbReference type="Proteomes" id="UP000198287"/>
    </source>
</evidence>
<evidence type="ECO:0000256" key="3">
    <source>
        <dbReference type="ARBA" id="ARBA00022737"/>
    </source>
</evidence>
<dbReference type="PANTHER" id="PTHR24404:SF114">
    <property type="entry name" value="KLUMPFUSS, ISOFORM B-RELATED"/>
    <property type="match status" value="1"/>
</dbReference>
<dbReference type="Proteomes" id="UP000198287">
    <property type="component" value="Unassembled WGS sequence"/>
</dbReference>
<comment type="caution">
    <text evidence="10">The sequence shown here is derived from an EMBL/GenBank/DDBJ whole genome shotgun (WGS) entry which is preliminary data.</text>
</comment>
<keyword evidence="5" id="KW-0862">Zinc</keyword>
<dbReference type="SUPFAM" id="SSF57667">
    <property type="entry name" value="beta-beta-alpha zinc fingers"/>
    <property type="match status" value="2"/>
</dbReference>
<dbReference type="Pfam" id="PF00096">
    <property type="entry name" value="zf-C2H2"/>
    <property type="match status" value="2"/>
</dbReference>
<dbReference type="STRING" id="158441.A0A226EAK0"/>
<comment type="subcellular location">
    <subcellularLocation>
        <location evidence="1">Nucleus</location>
    </subcellularLocation>
</comment>
<dbReference type="PANTHER" id="PTHR24404">
    <property type="entry name" value="ZINC FINGER PROTEIN"/>
    <property type="match status" value="1"/>
</dbReference>
<dbReference type="GO" id="GO:0008270">
    <property type="term" value="F:zinc ion binding"/>
    <property type="evidence" value="ECO:0007669"/>
    <property type="project" value="UniProtKB-KW"/>
</dbReference>
<dbReference type="InterPro" id="IPR013087">
    <property type="entry name" value="Znf_C2H2_type"/>
</dbReference>
<dbReference type="Gene3D" id="3.30.160.60">
    <property type="entry name" value="Classic Zinc Finger"/>
    <property type="match status" value="3"/>
</dbReference>
<dbReference type="GO" id="GO:0006357">
    <property type="term" value="P:regulation of transcription by RNA polymerase II"/>
    <property type="evidence" value="ECO:0007669"/>
    <property type="project" value="TreeGrafter"/>
</dbReference>
<evidence type="ECO:0000256" key="5">
    <source>
        <dbReference type="ARBA" id="ARBA00022833"/>
    </source>
</evidence>
<dbReference type="OrthoDB" id="6365676at2759"/>
<dbReference type="EMBL" id="LNIX01000005">
    <property type="protein sequence ID" value="OXA53841.1"/>
    <property type="molecule type" value="Genomic_DNA"/>
</dbReference>
<keyword evidence="3" id="KW-0677">Repeat</keyword>
<gene>
    <name evidence="10" type="ORF">Fcan01_10420</name>
</gene>
<name>A0A226EAK0_FOLCA</name>
<proteinExistence type="predicted"/>
<dbReference type="OMA" id="CYECETC"/>
<evidence type="ECO:0000256" key="7">
    <source>
        <dbReference type="ARBA" id="ARBA00023242"/>
    </source>
</evidence>
<organism evidence="10 11">
    <name type="scientific">Folsomia candida</name>
    <name type="common">Springtail</name>
    <dbReference type="NCBI Taxonomy" id="158441"/>
    <lineage>
        <taxon>Eukaryota</taxon>
        <taxon>Metazoa</taxon>
        <taxon>Ecdysozoa</taxon>
        <taxon>Arthropoda</taxon>
        <taxon>Hexapoda</taxon>
        <taxon>Collembola</taxon>
        <taxon>Entomobryomorpha</taxon>
        <taxon>Isotomoidea</taxon>
        <taxon>Isotomidae</taxon>
        <taxon>Proisotominae</taxon>
        <taxon>Folsomia</taxon>
    </lineage>
</organism>
<evidence type="ECO:0000256" key="2">
    <source>
        <dbReference type="ARBA" id="ARBA00022723"/>
    </source>
</evidence>
<keyword evidence="2" id="KW-0479">Metal-binding</keyword>
<dbReference type="InterPro" id="IPR050589">
    <property type="entry name" value="Ikaros_C2H2-ZF"/>
</dbReference>
<dbReference type="SMART" id="SM00355">
    <property type="entry name" value="ZnF_C2H2"/>
    <property type="match status" value="5"/>
</dbReference>
<dbReference type="AlphaFoldDB" id="A0A226EAK0"/>
<reference evidence="10 11" key="1">
    <citation type="submission" date="2015-12" db="EMBL/GenBank/DDBJ databases">
        <title>The genome of Folsomia candida.</title>
        <authorList>
            <person name="Faddeeva A."/>
            <person name="Derks M.F."/>
            <person name="Anvar Y."/>
            <person name="Smit S."/>
            <person name="Van Straalen N."/>
            <person name="Roelofs D."/>
        </authorList>
    </citation>
    <scope>NUCLEOTIDE SEQUENCE [LARGE SCALE GENOMIC DNA]</scope>
    <source>
        <strain evidence="10 11">VU population</strain>
        <tissue evidence="10">Whole body</tissue>
    </source>
</reference>
<dbReference type="GO" id="GO:0003700">
    <property type="term" value="F:DNA-binding transcription factor activity"/>
    <property type="evidence" value="ECO:0007669"/>
    <property type="project" value="TreeGrafter"/>
</dbReference>
<keyword evidence="6" id="KW-0238">DNA-binding</keyword>
<dbReference type="PROSITE" id="PS00028">
    <property type="entry name" value="ZINC_FINGER_C2H2_1"/>
    <property type="match status" value="2"/>
</dbReference>
<dbReference type="InterPro" id="IPR036236">
    <property type="entry name" value="Znf_C2H2_sf"/>
</dbReference>
<dbReference type="FunFam" id="3.30.160.60:FF:000100">
    <property type="entry name" value="Zinc finger 45-like"/>
    <property type="match status" value="1"/>
</dbReference>
<feature type="domain" description="C2H2-type" evidence="9">
    <location>
        <begin position="112"/>
        <end position="139"/>
    </location>
</feature>
<feature type="domain" description="C2H2-type" evidence="9">
    <location>
        <begin position="84"/>
        <end position="111"/>
    </location>
</feature>
<dbReference type="PROSITE" id="PS50157">
    <property type="entry name" value="ZINC_FINGER_C2H2_2"/>
    <property type="match status" value="5"/>
</dbReference>
<sequence>MPENFPESPPATTSRDRTCSPSLVLLLQKKFPNNTSLRDHMTIHTGEVAYFCNVEKCGFSTSTHCGLVSHVKNMHTVGRTRKSWPCYFCSVTATRMCKLAQHLNTHTQEKPWRCTLCKKTYRSSEGLKYHYTSHTQEKPYKCPTCEKSYASSSVLQNHKPRRVYLSEHIKRKHSNVPKPHHCKHCESKFWKKIELRHHTDRVHVNPKEKKCGIFGSCNTRKRAKICFEEWCEESNPASPVSRTDTFTTRLTALLHIYHSLLQLPNSTYSLLQKPRPSYQCQCFVLT</sequence>
<feature type="domain" description="C2H2-type" evidence="9">
    <location>
        <begin position="180"/>
        <end position="208"/>
    </location>
</feature>
<protein>
    <submittedName>
        <fullName evidence="10">Zinc finger protein 62</fullName>
    </submittedName>
</protein>
<keyword evidence="4 8" id="KW-0863">Zinc-finger</keyword>
<feature type="domain" description="C2H2-type" evidence="9">
    <location>
        <begin position="50"/>
        <end position="80"/>
    </location>
</feature>
<accession>A0A226EAK0</accession>
<dbReference type="GO" id="GO:0005634">
    <property type="term" value="C:nucleus"/>
    <property type="evidence" value="ECO:0007669"/>
    <property type="project" value="UniProtKB-SubCell"/>
</dbReference>